<name>A0ABV6WRD9_9ACTN</name>
<sequence length="170" mass="18494">MTTTTNLSLLSALRTLAANHLDHLDQQRQAAEQRRRDAEAAYRRDQIAISRSDAIAFLATNLPATLGEVVSDDQWTGYPGRPSLGTHTAAAPLGEGIWVLYHEAITNYTVDVGIHLVVPCPCGAYIEILCEDDQALAIALDGIDRWQAAPDTCTQACSPATWPELPKEAR</sequence>
<accession>A0ABV6WRD9</accession>
<evidence type="ECO:0000313" key="2">
    <source>
        <dbReference type="Proteomes" id="UP001592529"/>
    </source>
</evidence>
<reference evidence="1 2" key="1">
    <citation type="submission" date="2024-09" db="EMBL/GenBank/DDBJ databases">
        <authorList>
            <person name="Lee S.D."/>
        </authorList>
    </citation>
    <scope>NUCLEOTIDE SEQUENCE [LARGE SCALE GENOMIC DNA]</scope>
    <source>
        <strain evidence="1 2">N1-12</strain>
    </source>
</reference>
<proteinExistence type="predicted"/>
<keyword evidence="2" id="KW-1185">Reference proteome</keyword>
<dbReference type="RefSeq" id="WP_380527956.1">
    <property type="nucleotide sequence ID" value="NZ_JBHFAA010000025.1"/>
</dbReference>
<comment type="caution">
    <text evidence="1">The sequence shown here is derived from an EMBL/GenBank/DDBJ whole genome shotgun (WGS) entry which is preliminary data.</text>
</comment>
<evidence type="ECO:0000313" key="1">
    <source>
        <dbReference type="EMBL" id="MFC1428544.1"/>
    </source>
</evidence>
<protein>
    <submittedName>
        <fullName evidence="1">Uncharacterized protein</fullName>
    </submittedName>
</protein>
<dbReference type="EMBL" id="JBHFAA010000025">
    <property type="protein sequence ID" value="MFC1428544.1"/>
    <property type="molecule type" value="Genomic_DNA"/>
</dbReference>
<organism evidence="1 2">
    <name type="scientific">Streptacidiphilus alkalitolerans</name>
    <dbReference type="NCBI Taxonomy" id="3342712"/>
    <lineage>
        <taxon>Bacteria</taxon>
        <taxon>Bacillati</taxon>
        <taxon>Actinomycetota</taxon>
        <taxon>Actinomycetes</taxon>
        <taxon>Kitasatosporales</taxon>
        <taxon>Streptomycetaceae</taxon>
        <taxon>Streptacidiphilus</taxon>
    </lineage>
</organism>
<gene>
    <name evidence="1" type="ORF">ACEZCY_35820</name>
</gene>
<dbReference type="Proteomes" id="UP001592529">
    <property type="component" value="Unassembled WGS sequence"/>
</dbReference>